<evidence type="ECO:0000313" key="3">
    <source>
        <dbReference type="EMBL" id="ABM21358.1"/>
    </source>
</evidence>
<feature type="coiled-coil region" evidence="1">
    <location>
        <begin position="689"/>
        <end position="731"/>
    </location>
</feature>
<name>A1U8N9_MARN8</name>
<protein>
    <recommendedName>
        <fullName evidence="5">ATP-binding protein</fullName>
    </recommendedName>
</protein>
<evidence type="ECO:0000313" key="4">
    <source>
        <dbReference type="Proteomes" id="UP000000998"/>
    </source>
</evidence>
<dbReference type="HOGENOM" id="CLU_007224_0_0_6"/>
<evidence type="ECO:0000256" key="1">
    <source>
        <dbReference type="SAM" id="Coils"/>
    </source>
</evidence>
<sequence length="1265" mass="144167">MEGSKPVYTDIDAPESTDTVSEPTASYGLEGIILHNSFDQVKGRTIRIDCRERTHIGGANGAGKTSTLSLIPAFFGEEPERIVSRNSGRLSFVDYYLPNQQSLLIFEYRRYSGLCCSVMYRHHSGKLCYRFVEGGAKDTFFAPGTHELLMAGGTNQEVFDHLRGNGASMSPMIDTITDYRAIIQNNPKLLRRQPAEARRLRGLAADYSLGGRDTQMSHIDRLTHVVLNRSRLLSSFKTMICETQFENIHLQTRPKPIDEQGLVQDIKSLKAFEKEEASIRECLKQDAERQGILERARVTAGDLVATIEESREKKTEWLGAAQKIRQSAQEMDDAFSEAASTRSQEIQAKSHKLDILKRDLDGIYESRDDHEDKGLPKLSQDLDNLPEYERSHRDAQGDLNRVTSKVQALQNEHDRDVGVIKNRFQEEQEKRNNRVRDEKAALASAKHDFDKDLSAINAQQVKQEGALKEARANERAKLTNRLVREETLRDSTGQTPEESQRITGAEAAVRKAEAEARKAEDDLGQENAKCEQARQDRNTAQEILQKAEDSLNDLRAAASDLKRQITPDTGSWLSQLRQHDPEWGERLAKIINPKLLERTDLQPQRHGGDRPDLVMGWSLALDNLPVPDFAANEDELQARLKALDEQIASAVAHRSQAEKSAQDRNATYTDRQRAVAHRITEKKLTDDLLERARNHQDTARREIELAIADRKQAHERQVRQLNEQIGQFDEQTREMLKALADDFSQRTVYRKAEWAETSAEIEESIQNAIKLAENAQTEHEHRLETMKVAYDQRLQDNDIDPSIVRELRNKVEELQHTIEGIRDHEPVIREYRAWLKKDWARVKELTGEVAALGSEVESLGKAHEKLQKDHREAIKVKTNEAKQLEDKAKTLNQQIDQADHTIRNFRDGFEQPAANGFPKDLITLTSDLQDDCRRLGRLRGDVLKAFIRAQGVLNDYNGTQIYQSWQKHLQYRRGTLSDPAMEYDEAFKLEQLQDLRLLLDTDVPHLRSAVIEQFAAHAGSLKDYFDGLESMAREVKRVSNQLRRKINTDQQIESISDIRVELQARIEDDDSWRPLKAFVTQWGDWHALHPREIPSDSIITAFQRVTDTLKSASVGQNIESMIDMKLVMKENDREVSIRNDNDFLNASSEGLTYLAIMAVFMGMTRYLCPDLNTRITWPVDEIGKLDPTNISRLASMLERNNLTMISACPELNRPLEQFFENKISIKAGQIHSFEKPEATNDYRALLAGVIKHKTVTRGEEASNVG</sequence>
<dbReference type="AlphaFoldDB" id="A1U8N9"/>
<keyword evidence="3" id="KW-0614">Plasmid</keyword>
<evidence type="ECO:0000256" key="2">
    <source>
        <dbReference type="SAM" id="MobiDB-lite"/>
    </source>
</evidence>
<reference evidence="4" key="1">
    <citation type="journal article" date="2011" name="Appl. Environ. Microbiol.">
        <title>Genomic potential of Marinobacter aquaeolei, a biogeochemical 'opportunitroph'.</title>
        <authorList>
            <person name="Singer E."/>
            <person name="Webb E.A."/>
            <person name="Nelson W.C."/>
            <person name="Heidelberg J.F."/>
            <person name="Ivanova N."/>
            <person name="Pati A."/>
            <person name="Edwards K.J."/>
        </authorList>
    </citation>
    <scope>NUCLEOTIDE SEQUENCE [LARGE SCALE GENOMIC DNA]</scope>
    <source>
        <strain evidence="4">ATCC 700491 / DSM 11845 / VT8</strain>
    </source>
</reference>
<dbReference type="EMBL" id="CP000516">
    <property type="protein sequence ID" value="ABM21358.1"/>
    <property type="molecule type" value="Genomic_DNA"/>
</dbReference>
<feature type="region of interest" description="Disordered" evidence="2">
    <location>
        <begin position="1"/>
        <end position="21"/>
    </location>
</feature>
<accession>A1U8N9</accession>
<dbReference type="KEGG" id="maq:Maqu_4086"/>
<feature type="region of interest" description="Disordered" evidence="2">
    <location>
        <begin position="486"/>
        <end position="505"/>
    </location>
</feature>
<evidence type="ECO:0008006" key="5">
    <source>
        <dbReference type="Google" id="ProtNLM"/>
    </source>
</evidence>
<feature type="coiled-coil region" evidence="1">
    <location>
        <begin position="392"/>
        <end position="445"/>
    </location>
</feature>
<proteinExistence type="predicted"/>
<organism evidence="3 4">
    <name type="scientific">Marinobacter nauticus (strain ATCC 700491 / DSM 11845 / VT8)</name>
    <name type="common">Marinobacter aquaeolei</name>
    <dbReference type="NCBI Taxonomy" id="351348"/>
    <lineage>
        <taxon>Bacteria</taxon>
        <taxon>Pseudomonadati</taxon>
        <taxon>Pseudomonadota</taxon>
        <taxon>Gammaproteobacteria</taxon>
        <taxon>Pseudomonadales</taxon>
        <taxon>Marinobacteraceae</taxon>
        <taxon>Marinobacter</taxon>
    </lineage>
</organism>
<feature type="coiled-coil region" evidence="1">
    <location>
        <begin position="867"/>
        <end position="901"/>
    </location>
</feature>
<feature type="region of interest" description="Disordered" evidence="2">
    <location>
        <begin position="653"/>
        <end position="674"/>
    </location>
</feature>
<gene>
    <name evidence="3" type="ordered locus">Maqu_4086</name>
</gene>
<dbReference type="Pfam" id="PF12128">
    <property type="entry name" value="DUF3584"/>
    <property type="match status" value="1"/>
</dbReference>
<geneLocation type="plasmid" evidence="3 4">
    <name>pMAQU02</name>
</geneLocation>
<dbReference type="InterPro" id="IPR021979">
    <property type="entry name" value="DUF3584"/>
</dbReference>
<keyword evidence="1" id="KW-0175">Coiled coil</keyword>
<dbReference type="Proteomes" id="UP000000998">
    <property type="component" value="Plasmid pMAQU02"/>
</dbReference>